<keyword evidence="2" id="KW-0472">Membrane</keyword>
<organism evidence="3 4">
    <name type="scientific">Glonium stellatum</name>
    <dbReference type="NCBI Taxonomy" id="574774"/>
    <lineage>
        <taxon>Eukaryota</taxon>
        <taxon>Fungi</taxon>
        <taxon>Dikarya</taxon>
        <taxon>Ascomycota</taxon>
        <taxon>Pezizomycotina</taxon>
        <taxon>Dothideomycetes</taxon>
        <taxon>Pleosporomycetidae</taxon>
        <taxon>Gloniales</taxon>
        <taxon>Gloniaceae</taxon>
        <taxon>Glonium</taxon>
    </lineage>
</organism>
<feature type="transmembrane region" description="Helical" evidence="2">
    <location>
        <begin position="270"/>
        <end position="292"/>
    </location>
</feature>
<feature type="transmembrane region" description="Helical" evidence="2">
    <location>
        <begin position="430"/>
        <end position="449"/>
    </location>
</feature>
<gene>
    <name evidence="3" type="ORF">AOQ84DRAFT_390574</name>
</gene>
<keyword evidence="4" id="KW-1185">Reference proteome</keyword>
<evidence type="ECO:0000256" key="2">
    <source>
        <dbReference type="SAM" id="Phobius"/>
    </source>
</evidence>
<evidence type="ECO:0000313" key="3">
    <source>
        <dbReference type="EMBL" id="OCL05887.1"/>
    </source>
</evidence>
<evidence type="ECO:0000313" key="4">
    <source>
        <dbReference type="Proteomes" id="UP000250140"/>
    </source>
</evidence>
<protein>
    <submittedName>
        <fullName evidence="3">Uncharacterized protein</fullName>
    </submittedName>
</protein>
<dbReference type="AlphaFoldDB" id="A0A8E2EVV6"/>
<dbReference type="EMBL" id="KV750187">
    <property type="protein sequence ID" value="OCL05887.1"/>
    <property type="molecule type" value="Genomic_DNA"/>
</dbReference>
<feature type="region of interest" description="Disordered" evidence="1">
    <location>
        <begin position="338"/>
        <end position="373"/>
    </location>
</feature>
<reference evidence="3 4" key="1">
    <citation type="journal article" date="2016" name="Nat. Commun.">
        <title>Ectomycorrhizal ecology is imprinted in the genome of the dominant symbiotic fungus Cenococcum geophilum.</title>
        <authorList>
            <consortium name="DOE Joint Genome Institute"/>
            <person name="Peter M."/>
            <person name="Kohler A."/>
            <person name="Ohm R.A."/>
            <person name="Kuo A."/>
            <person name="Krutzmann J."/>
            <person name="Morin E."/>
            <person name="Arend M."/>
            <person name="Barry K.W."/>
            <person name="Binder M."/>
            <person name="Choi C."/>
            <person name="Clum A."/>
            <person name="Copeland A."/>
            <person name="Grisel N."/>
            <person name="Haridas S."/>
            <person name="Kipfer T."/>
            <person name="LaButti K."/>
            <person name="Lindquist E."/>
            <person name="Lipzen A."/>
            <person name="Maire R."/>
            <person name="Meier B."/>
            <person name="Mihaltcheva S."/>
            <person name="Molinier V."/>
            <person name="Murat C."/>
            <person name="Poggeler S."/>
            <person name="Quandt C.A."/>
            <person name="Sperisen C."/>
            <person name="Tritt A."/>
            <person name="Tisserant E."/>
            <person name="Crous P.W."/>
            <person name="Henrissat B."/>
            <person name="Nehls U."/>
            <person name="Egli S."/>
            <person name="Spatafora J.W."/>
            <person name="Grigoriev I.V."/>
            <person name="Martin F.M."/>
        </authorList>
    </citation>
    <scope>NUCLEOTIDE SEQUENCE [LARGE SCALE GENOMIC DNA]</scope>
    <source>
        <strain evidence="3 4">CBS 207.34</strain>
    </source>
</reference>
<name>A0A8E2EVV6_9PEZI</name>
<proteinExistence type="predicted"/>
<dbReference type="Proteomes" id="UP000250140">
    <property type="component" value="Unassembled WGS sequence"/>
</dbReference>
<feature type="compositionally biased region" description="Basic and acidic residues" evidence="1">
    <location>
        <begin position="347"/>
        <end position="357"/>
    </location>
</feature>
<feature type="transmembrane region" description="Helical" evidence="2">
    <location>
        <begin position="455"/>
        <end position="477"/>
    </location>
</feature>
<feature type="transmembrane region" description="Helical" evidence="2">
    <location>
        <begin position="242"/>
        <end position="264"/>
    </location>
</feature>
<evidence type="ECO:0000256" key="1">
    <source>
        <dbReference type="SAM" id="MobiDB-lite"/>
    </source>
</evidence>
<sequence length="557" mass="60276">MTEEETPPSQPGNILTSTLYKIQQDTVLRITTIASRLWPVALLSRIPSVSAQGQTPNNNAFVAQPSNDSHVLSDVISMMTPFDFAAWKHRGGQIRSGVNRAQCFGNLSLALSDVGALYSAEANGASGALSLLPTAGALIGAPAKELWVLYKLVPIAGVLSMLLSLGGNIVPTSASDYETQLDQFSYQGMIGTMDKGSVSYEEDGDEELPPNEKFSRQVQRRAMDTRGGKTWTVVMVGITSQLFWLAVILVACYLTQCGGIVAWWCKAWGWMYLWYLMVALSSLLENFAGVPFTKQWTLRVSKAPTSIKISPDAPLIVPCGDNNNDSSDPASLLTYAHSPKRSTSSIELHETRPKHDAAQQQQQPPPPPPALSRQQSDFLAVLSHSGINTTGQVCMDPSEPWAASRTSFYVVVSVVGVSNAHATLRVISKAISVGVFAAGTATFASATLITISVALTVLCLVLGAGVFGRVASMWMIARVMKERPILHRVVKSEADAARQVRSILGIPGLTFELLGHVIVNGRCVARYSKWWRWGTVFGILATPFRVNRLATTRGQQV</sequence>
<keyword evidence="2" id="KW-1133">Transmembrane helix</keyword>
<keyword evidence="2" id="KW-0812">Transmembrane</keyword>
<dbReference type="OrthoDB" id="5382699at2759"/>
<accession>A0A8E2EVV6</accession>